<evidence type="ECO:0000313" key="3">
    <source>
        <dbReference type="EMBL" id="KAL3629491.1"/>
    </source>
</evidence>
<feature type="signal peptide" evidence="2">
    <location>
        <begin position="1"/>
        <end position="21"/>
    </location>
</feature>
<dbReference type="AlphaFoldDB" id="A0ABD3CJI8"/>
<dbReference type="EMBL" id="JAVIJP010000034">
    <property type="protein sequence ID" value="KAL3629491.1"/>
    <property type="molecule type" value="Genomic_DNA"/>
</dbReference>
<gene>
    <name evidence="3" type="ORF">CASFOL_026713</name>
</gene>
<dbReference type="Proteomes" id="UP001632038">
    <property type="component" value="Unassembled WGS sequence"/>
</dbReference>
<reference evidence="4" key="1">
    <citation type="journal article" date="2024" name="IScience">
        <title>Strigolactones Initiate the Formation of Haustorium-like Structures in Castilleja.</title>
        <authorList>
            <person name="Buerger M."/>
            <person name="Peterson D."/>
            <person name="Chory J."/>
        </authorList>
    </citation>
    <scope>NUCLEOTIDE SEQUENCE [LARGE SCALE GENOMIC DNA]</scope>
</reference>
<name>A0ABD3CJI8_9LAMI</name>
<feature type="region of interest" description="Disordered" evidence="1">
    <location>
        <begin position="74"/>
        <end position="117"/>
    </location>
</feature>
<accession>A0ABD3CJI8</accession>
<evidence type="ECO:0000256" key="2">
    <source>
        <dbReference type="SAM" id="SignalP"/>
    </source>
</evidence>
<feature type="compositionally biased region" description="Acidic residues" evidence="1">
    <location>
        <begin position="76"/>
        <end position="86"/>
    </location>
</feature>
<keyword evidence="4" id="KW-1185">Reference proteome</keyword>
<protein>
    <submittedName>
        <fullName evidence="3">Uncharacterized protein</fullName>
    </submittedName>
</protein>
<sequence>MESKTILLTILIILLESFCEGNVGSSKTRNSEVFLQNDTKFLMGRKLVQVVDDNKASQQAYKNGVAKNDRHIVKDDENEESEEADEVANLMQRDYGGAARGGAARRRSPIHNHQPNN</sequence>
<evidence type="ECO:0000256" key="1">
    <source>
        <dbReference type="SAM" id="MobiDB-lite"/>
    </source>
</evidence>
<organism evidence="3 4">
    <name type="scientific">Castilleja foliolosa</name>
    <dbReference type="NCBI Taxonomy" id="1961234"/>
    <lineage>
        <taxon>Eukaryota</taxon>
        <taxon>Viridiplantae</taxon>
        <taxon>Streptophyta</taxon>
        <taxon>Embryophyta</taxon>
        <taxon>Tracheophyta</taxon>
        <taxon>Spermatophyta</taxon>
        <taxon>Magnoliopsida</taxon>
        <taxon>eudicotyledons</taxon>
        <taxon>Gunneridae</taxon>
        <taxon>Pentapetalae</taxon>
        <taxon>asterids</taxon>
        <taxon>lamiids</taxon>
        <taxon>Lamiales</taxon>
        <taxon>Orobanchaceae</taxon>
        <taxon>Pedicularideae</taxon>
        <taxon>Castillejinae</taxon>
        <taxon>Castilleja</taxon>
    </lineage>
</organism>
<feature type="chain" id="PRO_5044761352" evidence="2">
    <location>
        <begin position="22"/>
        <end position="117"/>
    </location>
</feature>
<proteinExistence type="predicted"/>
<evidence type="ECO:0000313" key="4">
    <source>
        <dbReference type="Proteomes" id="UP001632038"/>
    </source>
</evidence>
<keyword evidence="2" id="KW-0732">Signal</keyword>
<comment type="caution">
    <text evidence="3">The sequence shown here is derived from an EMBL/GenBank/DDBJ whole genome shotgun (WGS) entry which is preliminary data.</text>
</comment>